<name>A0AAD7DPQ6_MYCRO</name>
<dbReference type="AlphaFoldDB" id="A0AAD7DPQ6"/>
<evidence type="ECO:0000256" key="1">
    <source>
        <dbReference type="ARBA" id="ARBA00010040"/>
    </source>
</evidence>
<keyword evidence="8" id="KW-1185">Reference proteome</keyword>
<dbReference type="Proteomes" id="UP001221757">
    <property type="component" value="Unassembled WGS sequence"/>
</dbReference>
<accession>A0AAD7DPQ6</accession>
<keyword evidence="4 7" id="KW-0378">Hydrolase</keyword>
<dbReference type="GO" id="GO:0004252">
    <property type="term" value="F:serine-type endopeptidase activity"/>
    <property type="evidence" value="ECO:0007669"/>
    <property type="project" value="TreeGrafter"/>
</dbReference>
<keyword evidence="2" id="KW-0645">Protease</keyword>
<evidence type="ECO:0000256" key="3">
    <source>
        <dbReference type="ARBA" id="ARBA00022729"/>
    </source>
</evidence>
<dbReference type="EMBL" id="JARKIE010000037">
    <property type="protein sequence ID" value="KAJ7695678.1"/>
    <property type="molecule type" value="Genomic_DNA"/>
</dbReference>
<dbReference type="FunFam" id="3.40.50.1820:FF:000028">
    <property type="entry name" value="S9 family peptidase"/>
    <property type="match status" value="1"/>
</dbReference>
<dbReference type="PANTHER" id="PTHR42776:SF13">
    <property type="entry name" value="DIPEPTIDYL-PEPTIDASE 5"/>
    <property type="match status" value="1"/>
</dbReference>
<dbReference type="InterPro" id="IPR029058">
    <property type="entry name" value="AB_hydrolase_fold"/>
</dbReference>
<dbReference type="Gene3D" id="3.40.50.1820">
    <property type="entry name" value="alpha/beta hydrolase"/>
    <property type="match status" value="1"/>
</dbReference>
<dbReference type="Pfam" id="PF00326">
    <property type="entry name" value="Peptidase_S9"/>
    <property type="match status" value="1"/>
</dbReference>
<evidence type="ECO:0000256" key="2">
    <source>
        <dbReference type="ARBA" id="ARBA00022670"/>
    </source>
</evidence>
<organism evidence="7 8">
    <name type="scientific">Mycena rosella</name>
    <name type="common">Pink bonnet</name>
    <name type="synonym">Agaricus rosellus</name>
    <dbReference type="NCBI Taxonomy" id="1033263"/>
    <lineage>
        <taxon>Eukaryota</taxon>
        <taxon>Fungi</taxon>
        <taxon>Dikarya</taxon>
        <taxon>Basidiomycota</taxon>
        <taxon>Agaricomycotina</taxon>
        <taxon>Agaricomycetes</taxon>
        <taxon>Agaricomycetidae</taxon>
        <taxon>Agaricales</taxon>
        <taxon>Marasmiineae</taxon>
        <taxon>Mycenaceae</taxon>
        <taxon>Mycena</taxon>
    </lineage>
</organism>
<evidence type="ECO:0000256" key="4">
    <source>
        <dbReference type="ARBA" id="ARBA00022801"/>
    </source>
</evidence>
<dbReference type="InterPro" id="IPR001375">
    <property type="entry name" value="Peptidase_S9_cat"/>
</dbReference>
<feature type="domain" description="Peptidase S9 prolyl oligopeptidase catalytic" evidence="6">
    <location>
        <begin position="544"/>
        <end position="756"/>
    </location>
</feature>
<proteinExistence type="inferred from homology"/>
<comment type="caution">
    <text evidence="7">The sequence shown here is derived from an EMBL/GenBank/DDBJ whole genome shotgun (WGS) entry which is preliminary data.</text>
</comment>
<keyword evidence="3" id="KW-0732">Signal</keyword>
<sequence length="764" mass="84850">MRFPLSLLGFTAQVPFSPDLHSGLSPSQNAGMTPSRVPKFDFALKEGDVFSPKDMLELARPGAGVANVPGDLVLVPFSKYSFKDKKNNKFVSLVPLESTAKPLDIPLTKGGEAFWLDTRTIGHAVEDEGNLDLYAIDLNFETNDAGVLSSEPPALIASFPTTTATNFQYSLSSGVLVFSDYVHADGNLSTVKEQDEAWENRGTTALVYDETFERHWDTWFVTGPKTASLFSVKLRRGPDRKWIMGTEFDNLLKGTGHSSPVEPFGGTDDFSVVGSSVLYTAKDPKLPQAWHTKQNVYLVSTTSPGNPKELTSGEQGATHSPVLNREATKAAWLELAEDGYEADKANIVVYDLLKDVRYTLGEKWDRSPDSLAFSLDGTLLYLTAGDHAKVKVFVLPIPPTPEKNTLHPTLPPKFETPVPLVQSGAASGIQTLSNGRLLFSRSSFTSPNDVYVIHGLSTFESEIHASEVTLEFKGKIEQLTHFTADALESKGLDAGEEFWFKGALDKDVQGWILKPKGWKTSDQKKWPVVLLIHGGPQSAWEDQWSTRWNPNVFAHQGYVAVLINPTGSTTFGQEFTDGIAEDWGGKPFVDLRAGWEHVLESYPQIDADRAVAAGASWGGYAINWIQGHPEYNFNFKALVCHDGVFDSNYNGYTTEELFFFNHEWGGRPWEPKSKALSEKFSPANFVSNWSTPQLLIHGSKDYRLPETESLGPFHALQQLGIPTRLVIFPNENHWVLNQGNSLKWHYEVFKWFDEFVADETVKNV</sequence>
<evidence type="ECO:0000313" key="8">
    <source>
        <dbReference type="Proteomes" id="UP001221757"/>
    </source>
</evidence>
<protein>
    <recommendedName>
        <fullName evidence="5">Dipeptidyl-peptidase V</fullName>
    </recommendedName>
</protein>
<reference evidence="7" key="1">
    <citation type="submission" date="2023-03" db="EMBL/GenBank/DDBJ databases">
        <title>Massive genome expansion in bonnet fungi (Mycena s.s.) driven by repeated elements and novel gene families across ecological guilds.</title>
        <authorList>
            <consortium name="Lawrence Berkeley National Laboratory"/>
            <person name="Harder C.B."/>
            <person name="Miyauchi S."/>
            <person name="Viragh M."/>
            <person name="Kuo A."/>
            <person name="Thoen E."/>
            <person name="Andreopoulos B."/>
            <person name="Lu D."/>
            <person name="Skrede I."/>
            <person name="Drula E."/>
            <person name="Henrissat B."/>
            <person name="Morin E."/>
            <person name="Kohler A."/>
            <person name="Barry K."/>
            <person name="LaButti K."/>
            <person name="Morin E."/>
            <person name="Salamov A."/>
            <person name="Lipzen A."/>
            <person name="Mereny Z."/>
            <person name="Hegedus B."/>
            <person name="Baldrian P."/>
            <person name="Stursova M."/>
            <person name="Weitz H."/>
            <person name="Taylor A."/>
            <person name="Grigoriev I.V."/>
            <person name="Nagy L.G."/>
            <person name="Martin F."/>
            <person name="Kauserud H."/>
        </authorList>
    </citation>
    <scope>NUCLEOTIDE SEQUENCE</scope>
    <source>
        <strain evidence="7">CBHHK067</strain>
    </source>
</reference>
<dbReference type="PANTHER" id="PTHR42776">
    <property type="entry name" value="SERINE PEPTIDASE S9 FAMILY MEMBER"/>
    <property type="match status" value="1"/>
</dbReference>
<evidence type="ECO:0000313" key="7">
    <source>
        <dbReference type="EMBL" id="KAJ7695678.1"/>
    </source>
</evidence>
<dbReference type="SUPFAM" id="SSF82171">
    <property type="entry name" value="DPP6 N-terminal domain-like"/>
    <property type="match status" value="1"/>
</dbReference>
<gene>
    <name evidence="7" type="ORF">B0H17DRAFT_930207</name>
</gene>
<dbReference type="SUPFAM" id="SSF53474">
    <property type="entry name" value="alpha/beta-Hydrolases"/>
    <property type="match status" value="1"/>
</dbReference>
<dbReference type="GO" id="GO:0006508">
    <property type="term" value="P:proteolysis"/>
    <property type="evidence" value="ECO:0007669"/>
    <property type="project" value="UniProtKB-KW"/>
</dbReference>
<comment type="similarity">
    <text evidence="1">Belongs to the peptidase S9C family.</text>
</comment>
<evidence type="ECO:0000259" key="6">
    <source>
        <dbReference type="Pfam" id="PF00326"/>
    </source>
</evidence>
<evidence type="ECO:0000256" key="5">
    <source>
        <dbReference type="ARBA" id="ARBA00032829"/>
    </source>
</evidence>